<dbReference type="Pfam" id="PF00196">
    <property type="entry name" value="GerE"/>
    <property type="match status" value="1"/>
</dbReference>
<dbReference type="InterPro" id="IPR016032">
    <property type="entry name" value="Sig_transdc_resp-reg_C-effctor"/>
</dbReference>
<dbReference type="Gene3D" id="1.10.10.10">
    <property type="entry name" value="Winged helix-like DNA-binding domain superfamily/Winged helix DNA-binding domain"/>
    <property type="match status" value="1"/>
</dbReference>
<dbReference type="SMART" id="SM00421">
    <property type="entry name" value="HTH_LUXR"/>
    <property type="match status" value="1"/>
</dbReference>
<dbReference type="RefSeq" id="WP_315727175.1">
    <property type="nucleotide sequence ID" value="NZ_JAVUPU010000007.1"/>
</dbReference>
<proteinExistence type="predicted"/>
<dbReference type="SUPFAM" id="SSF46894">
    <property type="entry name" value="C-terminal effector domain of the bipartite response regulators"/>
    <property type="match status" value="1"/>
</dbReference>
<dbReference type="PRINTS" id="PR00038">
    <property type="entry name" value="HTHLUXR"/>
</dbReference>
<dbReference type="InterPro" id="IPR027417">
    <property type="entry name" value="P-loop_NTPase"/>
</dbReference>
<evidence type="ECO:0000313" key="2">
    <source>
        <dbReference type="EMBL" id="MDT9600075.1"/>
    </source>
</evidence>
<dbReference type="EMBL" id="JAVUPU010000007">
    <property type="protein sequence ID" value="MDT9600075.1"/>
    <property type="molecule type" value="Genomic_DNA"/>
</dbReference>
<dbReference type="SUPFAM" id="SSF48452">
    <property type="entry name" value="TPR-like"/>
    <property type="match status" value="1"/>
</dbReference>
<reference evidence="2 3" key="1">
    <citation type="submission" date="2023-05" db="EMBL/GenBank/DDBJ databases">
        <authorList>
            <person name="Guo Y."/>
        </authorList>
    </citation>
    <scope>NUCLEOTIDE SEQUENCE [LARGE SCALE GENOMIC DNA]</scope>
    <source>
        <strain evidence="2 3">GR2756</strain>
    </source>
</reference>
<evidence type="ECO:0000259" key="1">
    <source>
        <dbReference type="PROSITE" id="PS50043"/>
    </source>
</evidence>
<keyword evidence="3" id="KW-1185">Reference proteome</keyword>
<dbReference type="PROSITE" id="PS50043">
    <property type="entry name" value="HTH_LUXR_2"/>
    <property type="match status" value="1"/>
</dbReference>
<evidence type="ECO:0000313" key="3">
    <source>
        <dbReference type="Proteomes" id="UP001259572"/>
    </source>
</evidence>
<dbReference type="InterPro" id="IPR011990">
    <property type="entry name" value="TPR-like_helical_dom_sf"/>
</dbReference>
<dbReference type="SUPFAM" id="SSF52540">
    <property type="entry name" value="P-loop containing nucleoside triphosphate hydrolases"/>
    <property type="match status" value="1"/>
</dbReference>
<dbReference type="Proteomes" id="UP001259572">
    <property type="component" value="Unassembled WGS sequence"/>
</dbReference>
<dbReference type="InterPro" id="IPR041617">
    <property type="entry name" value="TPR_MalT"/>
</dbReference>
<dbReference type="InterPro" id="IPR036388">
    <property type="entry name" value="WH-like_DNA-bd_sf"/>
</dbReference>
<organism evidence="2 3">
    <name type="scientific">Sphingosinicella rhizophila</name>
    <dbReference type="NCBI Taxonomy" id="3050082"/>
    <lineage>
        <taxon>Bacteria</taxon>
        <taxon>Pseudomonadati</taxon>
        <taxon>Pseudomonadota</taxon>
        <taxon>Alphaproteobacteria</taxon>
        <taxon>Sphingomonadales</taxon>
        <taxon>Sphingosinicellaceae</taxon>
        <taxon>Sphingosinicella</taxon>
    </lineage>
</organism>
<accession>A0ABU3Q9I8</accession>
<dbReference type="CDD" id="cd06170">
    <property type="entry name" value="LuxR_C_like"/>
    <property type="match status" value="1"/>
</dbReference>
<gene>
    <name evidence="2" type="ORF">RQX22_14030</name>
</gene>
<comment type="caution">
    <text evidence="2">The sequence shown here is derived from an EMBL/GenBank/DDBJ whole genome shotgun (WGS) entry which is preliminary data.</text>
</comment>
<dbReference type="InterPro" id="IPR000792">
    <property type="entry name" value="Tscrpt_reg_LuxR_C"/>
</dbReference>
<dbReference type="Gene3D" id="1.25.40.10">
    <property type="entry name" value="Tetratricopeptide repeat domain"/>
    <property type="match status" value="1"/>
</dbReference>
<protein>
    <submittedName>
        <fullName evidence="2">LuxR C-terminal-related transcriptional regulator</fullName>
    </submittedName>
</protein>
<sequence length="814" mass="88492">MSVNSVLDLSAHSGRPVILLCAPAGFGKTAAIDAFAAQRDAQGIALLRLDATDQADSILSAVRDHAAAGATMIIDDADRLHEAARNGLREAFEAGAKQARLILAARHAEGLHFGRWHISGNAVLLDGQALALRRSQLTSLWTGRLTAEQIRRVDLLAEGWAAPAQLLASWAASGGSFDEDGLYLRRSLVANFVREEILADLPDGWLPLIEALGVPASFDADLARRLGGEAIGFSIPRLEGRFGPLLIDGEEKGVYRFNALLRLVLGQGRQDRSAEQRRLSEQRIADWALDKGDILTAAQIGAADPSGHRLIDYVQRVGGLRLWLTRGYDDLRAVVAIADRLGDRHPRLQLMRCVVLLKDGRVGEAARLYEAAVAALPPDRDGARDAALVHATMLVYGCRSASPDDDAIFRRMRAYEGDPAWKTMLPTLLAVRHSQQGDLDQAMADIVEARSHAQASGITYNLMFLEVHRAIVAQARGQLAEARTLVATARRRWRAAYREDRGAETAISAVAAQIAFEQGRWAEAERHVQRSGRRLPGSEAWFDIYIAAFEPMIRLQAFDHGVGAALATLANVQRQLMDQSLERVAHLLDALAACLHGEEWLRTGHPDHGEALASVSPDPPDALATWQEREFGLLAKSYAALAGGDVPLARTHLDSLLRFARRRGLRRAELRALLLLTAVADREGDDKAGARAFRSALALAAECQARAVFRIIGGPAVARHLAAVRAKPPAAMAAFVASLPSAADGEARELRLTKRERQVLSELAAGGSDKMIGRRMGMSEHAVRFHLKNLFKKFGVRDRAAAASRYQALPHDVS</sequence>
<dbReference type="Pfam" id="PF17874">
    <property type="entry name" value="TPR_MalT"/>
    <property type="match status" value="1"/>
</dbReference>
<dbReference type="Gene3D" id="3.40.50.300">
    <property type="entry name" value="P-loop containing nucleotide triphosphate hydrolases"/>
    <property type="match status" value="1"/>
</dbReference>
<feature type="domain" description="HTH luxR-type" evidence="1">
    <location>
        <begin position="745"/>
        <end position="810"/>
    </location>
</feature>
<name>A0ABU3Q9I8_9SPHN</name>